<evidence type="ECO:0000256" key="2">
    <source>
        <dbReference type="ARBA" id="ARBA00022679"/>
    </source>
</evidence>
<dbReference type="GO" id="GO:0005829">
    <property type="term" value="C:cytosol"/>
    <property type="evidence" value="ECO:0007669"/>
    <property type="project" value="TreeGrafter"/>
</dbReference>
<dbReference type="Proteomes" id="UP000185895">
    <property type="component" value="Unassembled WGS sequence"/>
</dbReference>
<evidence type="ECO:0000256" key="1">
    <source>
        <dbReference type="ARBA" id="ARBA00007274"/>
    </source>
</evidence>
<dbReference type="AlphaFoldDB" id="A0A1E7RDH6"/>
<comment type="similarity">
    <text evidence="1">Belongs to the transferase hexapeptide repeat family.</text>
</comment>
<gene>
    <name evidence="4" type="ORF">BJI46_01530</name>
</gene>
<accession>A0A1E7RDH6</accession>
<dbReference type="GO" id="GO:0008374">
    <property type="term" value="F:O-acyltransferase activity"/>
    <property type="evidence" value="ECO:0007669"/>
    <property type="project" value="TreeGrafter"/>
</dbReference>
<sequence length="187" mass="20975">MEASVDQDPFKGAPSFSLKHRLLRALWAIVWKVFASWTPPPLHKWRVFLLNLFGAKVDKTAHVYGSVKIWYPPNLQMEEHSCLAPYVNCYNMAPIVLGKNTIVSQYSYLCAGTHDFSDPKFQLFTKPIFIHDQAWVAADAFVGPGVTIAEGAVVGARAVVFKNVDAWHVVAGNPAKFVKMRVMKNEQ</sequence>
<keyword evidence="2 4" id="KW-0808">Transferase</keyword>
<dbReference type="PANTHER" id="PTHR23416:SF23">
    <property type="entry name" value="ACETYLTRANSFERASE C18B11.09C-RELATED"/>
    <property type="match status" value="1"/>
</dbReference>
<protein>
    <submittedName>
        <fullName evidence="4">Acetyltransferase</fullName>
    </submittedName>
</protein>
<keyword evidence="3" id="KW-0677">Repeat</keyword>
<dbReference type="InterPro" id="IPR051159">
    <property type="entry name" value="Hexapeptide_acetyltransf"/>
</dbReference>
<evidence type="ECO:0000256" key="3">
    <source>
        <dbReference type="ARBA" id="ARBA00022737"/>
    </source>
</evidence>
<dbReference type="InterPro" id="IPR011004">
    <property type="entry name" value="Trimer_LpxA-like_sf"/>
</dbReference>
<evidence type="ECO:0000313" key="4">
    <source>
        <dbReference type="EMBL" id="OEY97277.1"/>
    </source>
</evidence>
<evidence type="ECO:0000313" key="5">
    <source>
        <dbReference type="Proteomes" id="UP000185895"/>
    </source>
</evidence>
<comment type="caution">
    <text evidence="4">The sequence shown here is derived from an EMBL/GenBank/DDBJ whole genome shotgun (WGS) entry which is preliminary data.</text>
</comment>
<reference evidence="4 5" key="1">
    <citation type="submission" date="2016-09" db="EMBL/GenBank/DDBJ databases">
        <authorList>
            <person name="Capua I."/>
            <person name="De Benedictis P."/>
            <person name="Joannis T."/>
            <person name="Lombin L.H."/>
            <person name="Cattoli G."/>
        </authorList>
    </citation>
    <scope>NUCLEOTIDE SEQUENCE [LARGE SCALE GENOMIC DNA]</scope>
    <source>
        <strain evidence="4 5">ANC 4671</strain>
    </source>
</reference>
<dbReference type="PROSITE" id="PS00101">
    <property type="entry name" value="HEXAPEP_TRANSFERASES"/>
    <property type="match status" value="1"/>
</dbReference>
<organism evidence="4 5">
    <name type="scientific">Acinetobacter qingfengensis</name>
    <dbReference type="NCBI Taxonomy" id="1262585"/>
    <lineage>
        <taxon>Bacteria</taxon>
        <taxon>Pseudomonadati</taxon>
        <taxon>Pseudomonadota</taxon>
        <taxon>Gammaproteobacteria</taxon>
        <taxon>Moraxellales</taxon>
        <taxon>Moraxellaceae</taxon>
        <taxon>Acinetobacter</taxon>
    </lineage>
</organism>
<dbReference type="STRING" id="1262585.BJI46_01530"/>
<name>A0A1E7RDH6_9GAMM</name>
<keyword evidence="5" id="KW-1185">Reference proteome</keyword>
<dbReference type="InterPro" id="IPR018357">
    <property type="entry name" value="Hexapep_transf_CS"/>
</dbReference>
<dbReference type="PANTHER" id="PTHR23416">
    <property type="entry name" value="SIALIC ACID SYNTHASE-RELATED"/>
    <property type="match status" value="1"/>
</dbReference>
<dbReference type="CDD" id="cd05825">
    <property type="entry name" value="LbH_wcaF_like"/>
    <property type="match status" value="1"/>
</dbReference>
<dbReference type="EMBL" id="MKKK01000012">
    <property type="protein sequence ID" value="OEY97277.1"/>
    <property type="molecule type" value="Genomic_DNA"/>
</dbReference>
<proteinExistence type="inferred from homology"/>
<dbReference type="SUPFAM" id="SSF51161">
    <property type="entry name" value="Trimeric LpxA-like enzymes"/>
    <property type="match status" value="1"/>
</dbReference>
<dbReference type="Gene3D" id="2.160.10.10">
    <property type="entry name" value="Hexapeptide repeat proteins"/>
    <property type="match status" value="1"/>
</dbReference>